<dbReference type="OrthoDB" id="9811701at2"/>
<evidence type="ECO:0000256" key="2">
    <source>
        <dbReference type="ARBA" id="ARBA00022692"/>
    </source>
</evidence>
<keyword evidence="4 5" id="KW-0472">Membrane</keyword>
<keyword evidence="7" id="KW-1185">Reference proteome</keyword>
<feature type="transmembrane region" description="Helical" evidence="5">
    <location>
        <begin position="65"/>
        <end position="85"/>
    </location>
</feature>
<dbReference type="EMBL" id="APNK01000002">
    <property type="protein sequence ID" value="KEZ79049.1"/>
    <property type="molecule type" value="Genomic_DNA"/>
</dbReference>
<dbReference type="Pfam" id="PF04172">
    <property type="entry name" value="LrgB"/>
    <property type="match status" value="1"/>
</dbReference>
<gene>
    <name evidence="6" type="ORF">C41B8_02927</name>
</gene>
<dbReference type="STRING" id="1304275.C41B8_02927"/>
<dbReference type="InterPro" id="IPR007300">
    <property type="entry name" value="CidB/LrgB"/>
</dbReference>
<comment type="caution">
    <text evidence="6">The sequence shown here is derived from an EMBL/GenBank/DDBJ whole genome shotgun (WGS) entry which is preliminary data.</text>
</comment>
<feature type="transmembrane region" description="Helical" evidence="5">
    <location>
        <begin position="216"/>
        <end position="236"/>
    </location>
</feature>
<name>A0A084IQR5_SALHC</name>
<proteinExistence type="predicted"/>
<feature type="transmembrane region" description="Helical" evidence="5">
    <location>
        <begin position="185"/>
        <end position="204"/>
    </location>
</feature>
<evidence type="ECO:0000313" key="7">
    <source>
        <dbReference type="Proteomes" id="UP000028302"/>
    </source>
</evidence>
<dbReference type="PATRIC" id="fig|1304275.5.peg.595"/>
<evidence type="ECO:0000256" key="5">
    <source>
        <dbReference type="SAM" id="Phobius"/>
    </source>
</evidence>
<accession>A0A084IQR5</accession>
<dbReference type="RefSeq" id="WP_037333656.1">
    <property type="nucleotide sequence ID" value="NZ_APNK01000002.1"/>
</dbReference>
<dbReference type="eggNOG" id="COG1346">
    <property type="taxonomic scope" value="Bacteria"/>
</dbReference>
<dbReference type="Proteomes" id="UP000028302">
    <property type="component" value="Unassembled WGS sequence"/>
</dbReference>
<comment type="subcellular location">
    <subcellularLocation>
        <location evidence="1">Membrane</location>
        <topology evidence="1">Multi-pass membrane protein</topology>
    </subcellularLocation>
</comment>
<evidence type="ECO:0000256" key="3">
    <source>
        <dbReference type="ARBA" id="ARBA00022989"/>
    </source>
</evidence>
<protein>
    <submittedName>
        <fullName evidence="6">LrgB family protein</fullName>
    </submittedName>
</protein>
<dbReference type="AlphaFoldDB" id="A0A084IQR5"/>
<dbReference type="PANTHER" id="PTHR30249:SF0">
    <property type="entry name" value="PLASTIDAL GLYCOLATE_GLYCERATE TRANSLOCATOR 1, CHLOROPLASTIC"/>
    <property type="match status" value="1"/>
</dbReference>
<evidence type="ECO:0000256" key="4">
    <source>
        <dbReference type="ARBA" id="ARBA00023136"/>
    </source>
</evidence>
<dbReference type="GO" id="GO:0016020">
    <property type="term" value="C:membrane"/>
    <property type="evidence" value="ECO:0007669"/>
    <property type="project" value="UniProtKB-SubCell"/>
</dbReference>
<keyword evidence="3 5" id="KW-1133">Transmembrane helix</keyword>
<dbReference type="PANTHER" id="PTHR30249">
    <property type="entry name" value="PUTATIVE SEROTONIN TRANSPORTER"/>
    <property type="match status" value="1"/>
</dbReference>
<organism evidence="6 7">
    <name type="scientific">Salinisphaera hydrothermalis (strain C41B8)</name>
    <dbReference type="NCBI Taxonomy" id="1304275"/>
    <lineage>
        <taxon>Bacteria</taxon>
        <taxon>Pseudomonadati</taxon>
        <taxon>Pseudomonadota</taxon>
        <taxon>Gammaproteobacteria</taxon>
        <taxon>Salinisphaerales</taxon>
        <taxon>Salinisphaeraceae</taxon>
        <taxon>Salinisphaera</taxon>
    </lineage>
</organism>
<feature type="transmembrane region" description="Helical" evidence="5">
    <location>
        <begin position="6"/>
        <end position="28"/>
    </location>
</feature>
<feature type="transmembrane region" description="Helical" evidence="5">
    <location>
        <begin position="158"/>
        <end position="179"/>
    </location>
</feature>
<evidence type="ECO:0000313" key="6">
    <source>
        <dbReference type="EMBL" id="KEZ79049.1"/>
    </source>
</evidence>
<reference evidence="6 7" key="1">
    <citation type="submission" date="2013-03" db="EMBL/GenBank/DDBJ databases">
        <title>Salinisphaera hydrothermalis C41B8 Genome Sequencing.</title>
        <authorList>
            <person name="Li C."/>
            <person name="Lai Q."/>
            <person name="Shao Z."/>
        </authorList>
    </citation>
    <scope>NUCLEOTIDE SEQUENCE [LARGE SCALE GENOMIC DNA]</scope>
    <source>
        <strain evidence="6 7">C41B8</strain>
    </source>
</reference>
<keyword evidence="2 5" id="KW-0812">Transmembrane</keyword>
<feature type="transmembrane region" description="Helical" evidence="5">
    <location>
        <begin position="40"/>
        <end position="59"/>
    </location>
</feature>
<evidence type="ECO:0000256" key="1">
    <source>
        <dbReference type="ARBA" id="ARBA00004141"/>
    </source>
</evidence>
<feature type="transmembrane region" description="Helical" evidence="5">
    <location>
        <begin position="97"/>
        <end position="123"/>
    </location>
</feature>
<sequence>MSITRIWVYLAEQPLLWLALTVGVFWLAKQFYFAVRQFPLLNPVLVSVAAIVALLAATGTPYDEYFQGAQFVNFLLGPATVALAVPLASQIDTLKRALLPLSIALAVGSLTGILSTLAIGWALGIDGQMLLSLLPRSITTPIAMGVSDQIGGSPQLTAVFVILTGILGAAFGLPLLGALRLRDPIAGGFALGVASHGIGTARAFEYNQQAGAFSGLAMGLNGTLTAILVPLIVWLFGLY</sequence>